<dbReference type="InterPro" id="IPR039425">
    <property type="entry name" value="RNA_pol_sigma-70-like"/>
</dbReference>
<dbReference type="GO" id="GO:0003677">
    <property type="term" value="F:DNA binding"/>
    <property type="evidence" value="ECO:0007669"/>
    <property type="project" value="UniProtKB-KW"/>
</dbReference>
<feature type="compositionally biased region" description="Polar residues" evidence="6">
    <location>
        <begin position="544"/>
        <end position="554"/>
    </location>
</feature>
<feature type="transmembrane region" description="Helical" evidence="7">
    <location>
        <begin position="322"/>
        <end position="345"/>
    </location>
</feature>
<dbReference type="Pfam" id="PF04542">
    <property type="entry name" value="Sigma70_r2"/>
    <property type="match status" value="1"/>
</dbReference>
<feature type="region of interest" description="Disordered" evidence="6">
    <location>
        <begin position="353"/>
        <end position="463"/>
    </location>
</feature>
<feature type="compositionally biased region" description="Basic and acidic residues" evidence="6">
    <location>
        <begin position="399"/>
        <end position="416"/>
    </location>
</feature>
<feature type="domain" description="RNA polymerase sigma factor 70 region 4 type 2" evidence="9">
    <location>
        <begin position="138"/>
        <end position="189"/>
    </location>
</feature>
<dbReference type="OrthoDB" id="3492533at2"/>
<dbReference type="Gene3D" id="1.10.10.10">
    <property type="entry name" value="Winged helix-like DNA-binding domain superfamily/Winged helix DNA-binding domain"/>
    <property type="match status" value="1"/>
</dbReference>
<feature type="domain" description="RNA polymerase sigma-70 region 2" evidence="8">
    <location>
        <begin position="31"/>
        <end position="98"/>
    </location>
</feature>
<dbReference type="GO" id="GO:0006352">
    <property type="term" value="P:DNA-templated transcription initiation"/>
    <property type="evidence" value="ECO:0007669"/>
    <property type="project" value="InterPro"/>
</dbReference>
<feature type="region of interest" description="Disordered" evidence="6">
    <location>
        <begin position="1"/>
        <end position="25"/>
    </location>
</feature>
<evidence type="ECO:0000256" key="7">
    <source>
        <dbReference type="SAM" id="Phobius"/>
    </source>
</evidence>
<evidence type="ECO:0000256" key="5">
    <source>
        <dbReference type="ARBA" id="ARBA00023163"/>
    </source>
</evidence>
<gene>
    <name evidence="10" type="ORF">FHX40_0989</name>
</gene>
<keyword evidence="7" id="KW-0812">Transmembrane</keyword>
<feature type="region of interest" description="Disordered" evidence="6">
    <location>
        <begin position="536"/>
        <end position="591"/>
    </location>
</feature>
<comment type="caution">
    <text evidence="10">The sequence shown here is derived from an EMBL/GenBank/DDBJ whole genome shotgun (WGS) entry which is preliminary data.</text>
</comment>
<name>A0A543IUT5_9ACTN</name>
<dbReference type="Gene3D" id="1.10.1740.10">
    <property type="match status" value="1"/>
</dbReference>
<keyword evidence="4" id="KW-0238">DNA-binding</keyword>
<keyword evidence="7" id="KW-0472">Membrane</keyword>
<dbReference type="AlphaFoldDB" id="A0A543IUT5"/>
<dbReference type="InterPro" id="IPR007627">
    <property type="entry name" value="RNA_pol_sigma70_r2"/>
</dbReference>
<dbReference type="InterPro" id="IPR036388">
    <property type="entry name" value="WH-like_DNA-bd_sf"/>
</dbReference>
<dbReference type="SUPFAM" id="SSF88659">
    <property type="entry name" value="Sigma3 and sigma4 domains of RNA polymerase sigma factors"/>
    <property type="match status" value="1"/>
</dbReference>
<keyword evidence="11" id="KW-1185">Reference proteome</keyword>
<dbReference type="PANTHER" id="PTHR43133:SF8">
    <property type="entry name" value="RNA POLYMERASE SIGMA FACTOR HI_1459-RELATED"/>
    <property type="match status" value="1"/>
</dbReference>
<evidence type="ECO:0000256" key="2">
    <source>
        <dbReference type="ARBA" id="ARBA00023015"/>
    </source>
</evidence>
<dbReference type="EMBL" id="VFPQ01000001">
    <property type="protein sequence ID" value="TQM74319.1"/>
    <property type="molecule type" value="Genomic_DNA"/>
</dbReference>
<feature type="compositionally biased region" description="Basic residues" evidence="6">
    <location>
        <begin position="301"/>
        <end position="318"/>
    </location>
</feature>
<proteinExistence type="inferred from homology"/>
<evidence type="ECO:0000256" key="3">
    <source>
        <dbReference type="ARBA" id="ARBA00023082"/>
    </source>
</evidence>
<keyword evidence="3" id="KW-0731">Sigma factor</keyword>
<sequence>MPAWPDTGRATPRRPADPVRPGDAEGAASQLYDAYADRLNDYAVSLLHDQDAAAAVVHDTIVTAFVRADRPAEPGRLRTWLYAVVRRLCRARGRAAARADAPTAPLPAGAGTAAYPAGGGAPQEPVSVSDADPELATLVHRALAELDPADREVLDLAIRHGLGEAETAAVVGATPRRIGARLAHAREHLENAAAVLVLARTGRAHCPGLSAMLDGRQGPLTEPLRRRVARHVSACAECTEARRRRVSAVRLLDLIPIMYAPLSLRRRVLDTCADPARAAAAALGDEHFGPDGLPAPPDRRRGGRSRGGRRGRRAAPARPRRTFTLVSVLACLGLGIGTLLGATYLDATRTGRGAQPLVLPTPTPDAGGTDAQGTDTGTLAPDGGRTGGAPEETADPEDAATRRAPEEPAEPRDDVPARTPLVRVSAIPRSGPATSPPPRPRPRASSRPAPPRPVTPGLAVSCPATLGDDRTGVIRIAARGATLAWRATTTGDLVLSPARGRLKAGASALLTVTAEGPDPGRGVIRFESSRGARTCTISWHGESPSPSDSPTQDESPAPDSPPSPGPSSGDDPVTADPDDATASETVSSDNS</sequence>
<feature type="compositionally biased region" description="Basic and acidic residues" evidence="6">
    <location>
        <begin position="14"/>
        <end position="23"/>
    </location>
</feature>
<dbReference type="InterPro" id="IPR013249">
    <property type="entry name" value="RNA_pol_sigma70_r4_t2"/>
</dbReference>
<dbReference type="SUPFAM" id="SSF88946">
    <property type="entry name" value="Sigma2 domain of RNA polymerase sigma factors"/>
    <property type="match status" value="1"/>
</dbReference>
<keyword evidence="5" id="KW-0804">Transcription</keyword>
<keyword evidence="2" id="KW-0805">Transcription regulation</keyword>
<dbReference type="InterPro" id="IPR013324">
    <property type="entry name" value="RNA_pol_sigma_r3/r4-like"/>
</dbReference>
<evidence type="ECO:0000313" key="10">
    <source>
        <dbReference type="EMBL" id="TQM74319.1"/>
    </source>
</evidence>
<evidence type="ECO:0000256" key="4">
    <source>
        <dbReference type="ARBA" id="ARBA00023125"/>
    </source>
</evidence>
<evidence type="ECO:0000256" key="1">
    <source>
        <dbReference type="ARBA" id="ARBA00010641"/>
    </source>
</evidence>
<reference evidence="10 11" key="1">
    <citation type="submission" date="2019-06" db="EMBL/GenBank/DDBJ databases">
        <title>Sequencing the genomes of 1000 actinobacteria strains.</title>
        <authorList>
            <person name="Klenk H.-P."/>
        </authorList>
    </citation>
    <scope>NUCLEOTIDE SEQUENCE [LARGE SCALE GENOMIC DNA]</scope>
    <source>
        <strain evidence="10 11">DSM 43186</strain>
    </source>
</reference>
<dbReference type="Pfam" id="PF08281">
    <property type="entry name" value="Sigma70_r4_2"/>
    <property type="match status" value="1"/>
</dbReference>
<dbReference type="NCBIfam" id="TIGR02937">
    <property type="entry name" value="sigma70-ECF"/>
    <property type="match status" value="1"/>
</dbReference>
<comment type="similarity">
    <text evidence="1">Belongs to the sigma-70 factor family. ECF subfamily.</text>
</comment>
<feature type="compositionally biased region" description="Low complexity" evidence="6">
    <location>
        <begin position="365"/>
        <end position="380"/>
    </location>
</feature>
<dbReference type="Proteomes" id="UP000319213">
    <property type="component" value="Unassembled WGS sequence"/>
</dbReference>
<accession>A0A543IUT5</accession>
<keyword evidence="7" id="KW-1133">Transmembrane helix</keyword>
<protein>
    <submittedName>
        <fullName evidence="10">RNA polymerase sigma factor (Sigma-70 family)</fullName>
    </submittedName>
</protein>
<dbReference type="GO" id="GO:0016987">
    <property type="term" value="F:sigma factor activity"/>
    <property type="evidence" value="ECO:0007669"/>
    <property type="project" value="UniProtKB-KW"/>
</dbReference>
<dbReference type="InterPro" id="IPR014284">
    <property type="entry name" value="RNA_pol_sigma-70_dom"/>
</dbReference>
<dbReference type="InterPro" id="IPR013325">
    <property type="entry name" value="RNA_pol_sigma_r2"/>
</dbReference>
<feature type="compositionally biased region" description="Low complexity" evidence="6">
    <location>
        <begin position="566"/>
        <end position="575"/>
    </location>
</feature>
<evidence type="ECO:0000313" key="11">
    <source>
        <dbReference type="Proteomes" id="UP000319213"/>
    </source>
</evidence>
<dbReference type="RefSeq" id="WP_142258513.1">
    <property type="nucleotide sequence ID" value="NZ_BMPV01000006.1"/>
</dbReference>
<evidence type="ECO:0000256" key="6">
    <source>
        <dbReference type="SAM" id="MobiDB-lite"/>
    </source>
</evidence>
<dbReference type="PANTHER" id="PTHR43133">
    <property type="entry name" value="RNA POLYMERASE ECF-TYPE SIGMA FACTO"/>
    <property type="match status" value="1"/>
</dbReference>
<evidence type="ECO:0000259" key="8">
    <source>
        <dbReference type="Pfam" id="PF04542"/>
    </source>
</evidence>
<evidence type="ECO:0000259" key="9">
    <source>
        <dbReference type="Pfam" id="PF08281"/>
    </source>
</evidence>
<organism evidence="10 11">
    <name type="scientific">Thermopolyspora flexuosa</name>
    <dbReference type="NCBI Taxonomy" id="103836"/>
    <lineage>
        <taxon>Bacteria</taxon>
        <taxon>Bacillati</taxon>
        <taxon>Actinomycetota</taxon>
        <taxon>Actinomycetes</taxon>
        <taxon>Streptosporangiales</taxon>
        <taxon>Streptosporangiaceae</taxon>
        <taxon>Thermopolyspora</taxon>
    </lineage>
</organism>
<feature type="region of interest" description="Disordered" evidence="6">
    <location>
        <begin position="283"/>
        <end position="318"/>
    </location>
</feature>